<dbReference type="Proteomes" id="UP000078200">
    <property type="component" value="Unassembled WGS sequence"/>
</dbReference>
<evidence type="ECO:0000313" key="1">
    <source>
        <dbReference type="EnsemblMetazoa" id="GAUT045704-PA"/>
    </source>
</evidence>
<dbReference type="EnsemblMetazoa" id="GAUT045704-RA">
    <property type="protein sequence ID" value="GAUT045704-PA"/>
    <property type="gene ID" value="GAUT045704"/>
</dbReference>
<dbReference type="VEuPathDB" id="VectorBase:GAUT045704"/>
<organism evidence="1 2">
    <name type="scientific">Glossina austeni</name>
    <name type="common">Savannah tsetse fly</name>
    <dbReference type="NCBI Taxonomy" id="7395"/>
    <lineage>
        <taxon>Eukaryota</taxon>
        <taxon>Metazoa</taxon>
        <taxon>Ecdysozoa</taxon>
        <taxon>Arthropoda</taxon>
        <taxon>Hexapoda</taxon>
        <taxon>Insecta</taxon>
        <taxon>Pterygota</taxon>
        <taxon>Neoptera</taxon>
        <taxon>Endopterygota</taxon>
        <taxon>Diptera</taxon>
        <taxon>Brachycera</taxon>
        <taxon>Muscomorpha</taxon>
        <taxon>Hippoboscoidea</taxon>
        <taxon>Glossinidae</taxon>
        <taxon>Glossina</taxon>
    </lineage>
</organism>
<accession>A0A1A9VS19</accession>
<sequence length="146" mass="15903">MELNSELVSGAELLARAEDREGVGILATAVMPFAFVRLWQVASKSNLRTAIVFEAFAEDSCGTVIAAPLLLLSHKLHFSRLTIHWRLKHAVEDAFCQKFGKISLISARLQTLTHSSNIRALPNSAKDARPAGEEASENHIALTVAV</sequence>
<evidence type="ECO:0000313" key="2">
    <source>
        <dbReference type="Proteomes" id="UP000078200"/>
    </source>
</evidence>
<name>A0A1A9VS19_GLOAU</name>
<keyword evidence="2" id="KW-1185">Reference proteome</keyword>
<reference evidence="1" key="1">
    <citation type="submission" date="2020-05" db="UniProtKB">
        <authorList>
            <consortium name="EnsemblMetazoa"/>
        </authorList>
    </citation>
    <scope>IDENTIFICATION</scope>
    <source>
        <strain evidence="1">TTRI</strain>
    </source>
</reference>
<dbReference type="AlphaFoldDB" id="A0A1A9VS19"/>
<protein>
    <submittedName>
        <fullName evidence="1">Uncharacterized protein</fullName>
    </submittedName>
</protein>
<proteinExistence type="predicted"/>